<evidence type="ECO:0000313" key="2">
    <source>
        <dbReference type="EMBL" id="TCJ84510.1"/>
    </source>
</evidence>
<accession>A0A4R1EV09</accession>
<keyword evidence="1" id="KW-0472">Membrane</keyword>
<feature type="transmembrane region" description="Helical" evidence="1">
    <location>
        <begin position="21"/>
        <end position="41"/>
    </location>
</feature>
<comment type="caution">
    <text evidence="2">The sequence shown here is derived from an EMBL/GenBank/DDBJ whole genome shotgun (WGS) entry which is preliminary data.</text>
</comment>
<keyword evidence="3" id="KW-1185">Reference proteome</keyword>
<dbReference type="Proteomes" id="UP000294887">
    <property type="component" value="Unassembled WGS sequence"/>
</dbReference>
<protein>
    <submittedName>
        <fullName evidence="2">Uncharacterized protein</fullName>
    </submittedName>
</protein>
<dbReference type="OrthoDB" id="282116at2"/>
<gene>
    <name evidence="2" type="ORF">EV695_2467</name>
</gene>
<keyword evidence="1" id="KW-1133">Transmembrane helix</keyword>
<name>A0A4R1EV09_9GAMM</name>
<dbReference type="EMBL" id="SMFQ01000004">
    <property type="protein sequence ID" value="TCJ84510.1"/>
    <property type="molecule type" value="Genomic_DNA"/>
</dbReference>
<evidence type="ECO:0000313" key="3">
    <source>
        <dbReference type="Proteomes" id="UP000294887"/>
    </source>
</evidence>
<organism evidence="2 3">
    <name type="scientific">Cocleimonas flava</name>
    <dbReference type="NCBI Taxonomy" id="634765"/>
    <lineage>
        <taxon>Bacteria</taxon>
        <taxon>Pseudomonadati</taxon>
        <taxon>Pseudomonadota</taxon>
        <taxon>Gammaproteobacteria</taxon>
        <taxon>Thiotrichales</taxon>
        <taxon>Thiotrichaceae</taxon>
        <taxon>Cocleimonas</taxon>
    </lineage>
</organism>
<evidence type="ECO:0000256" key="1">
    <source>
        <dbReference type="SAM" id="Phobius"/>
    </source>
</evidence>
<sequence>MSKNTSPEKQKHWLYREENRRTLWIIQFAILFIAILPEFFMHHHASFEAQGIHLDASSTFYAWYGFATCAAMVLGAKLLGYVLKRKDDYYDD</sequence>
<dbReference type="RefSeq" id="WP_131906259.1">
    <property type="nucleotide sequence ID" value="NZ_BAAAFU010000006.1"/>
</dbReference>
<feature type="transmembrane region" description="Helical" evidence="1">
    <location>
        <begin position="61"/>
        <end position="83"/>
    </location>
</feature>
<proteinExistence type="predicted"/>
<reference evidence="2 3" key="1">
    <citation type="submission" date="2019-03" db="EMBL/GenBank/DDBJ databases">
        <title>Genomic Encyclopedia of Type Strains, Phase IV (KMG-IV): sequencing the most valuable type-strain genomes for metagenomic binning, comparative biology and taxonomic classification.</title>
        <authorList>
            <person name="Goeker M."/>
        </authorList>
    </citation>
    <scope>NUCLEOTIDE SEQUENCE [LARGE SCALE GENOMIC DNA]</scope>
    <source>
        <strain evidence="2 3">DSM 24830</strain>
    </source>
</reference>
<dbReference type="AlphaFoldDB" id="A0A4R1EV09"/>
<keyword evidence="1" id="KW-0812">Transmembrane</keyword>